<feature type="domain" description="Periplasmic binding protein" evidence="4">
    <location>
        <begin position="31"/>
        <end position="294"/>
    </location>
</feature>
<feature type="signal peptide" evidence="3">
    <location>
        <begin position="1"/>
        <end position="25"/>
    </location>
</feature>
<gene>
    <name evidence="5" type="ORF">C7450_107176</name>
</gene>
<organism evidence="5 6">
    <name type="scientific">Chelatococcus asaccharovorans</name>
    <dbReference type="NCBI Taxonomy" id="28210"/>
    <lineage>
        <taxon>Bacteria</taxon>
        <taxon>Pseudomonadati</taxon>
        <taxon>Pseudomonadota</taxon>
        <taxon>Alphaproteobacteria</taxon>
        <taxon>Hyphomicrobiales</taxon>
        <taxon>Chelatococcaceae</taxon>
        <taxon>Chelatococcus</taxon>
    </lineage>
</organism>
<dbReference type="SUPFAM" id="SSF53822">
    <property type="entry name" value="Periplasmic binding protein-like I"/>
    <property type="match status" value="1"/>
</dbReference>
<sequence length="316" mass="34187">MKRFVFAALAAVAIAAPSLISPAMAQQKMRFAIVPKAMNNPYFDLSRDGCMKRAKELGNVECIYKGPIEHEPASQVQIIQDLITQRVDGLAISVSDAEAAINVIKQARDAGIPVITFDADSPKSARQAYVGTDNKEMGRQLGRELIKRKPQPGTFITQSGGPAAENLNERLAGLYEVVKAAGWKEASGSPSYCNDDSALAVQQLSDMVTANPNVDAVVPVGGWALFAPEAYKGFVNANKKNYESGKLALVMPDTLKVELELLRDGYANVLVGQRPFEMGEKAMDILLALKKGEKVEPITYVGLDVVTKDNVAEFLK</sequence>
<dbReference type="RefSeq" id="WP_110375758.1">
    <property type="nucleotide sequence ID" value="NZ_CAKNFM010000006.1"/>
</dbReference>
<comment type="caution">
    <text evidence="5">The sequence shown here is derived from an EMBL/GenBank/DDBJ whole genome shotgun (WGS) entry which is preliminary data.</text>
</comment>
<evidence type="ECO:0000259" key="4">
    <source>
        <dbReference type="Pfam" id="PF13407"/>
    </source>
</evidence>
<evidence type="ECO:0000256" key="1">
    <source>
        <dbReference type="ARBA" id="ARBA00004418"/>
    </source>
</evidence>
<accession>A0A2V3U3L1</accession>
<dbReference type="Pfam" id="PF13407">
    <property type="entry name" value="Peripla_BP_4"/>
    <property type="match status" value="1"/>
</dbReference>
<comment type="subcellular location">
    <subcellularLocation>
        <location evidence="1">Periplasm</location>
    </subcellularLocation>
</comment>
<protein>
    <submittedName>
        <fullName evidence="5">Monosaccharide ABC transporter substrate-binding protein (CUT2 family)</fullName>
    </submittedName>
</protein>
<dbReference type="PANTHER" id="PTHR30036:SF7">
    <property type="entry name" value="ABC TRANSPORTER PERIPLASMIC-BINDING PROTEIN YPHF"/>
    <property type="match status" value="1"/>
</dbReference>
<dbReference type="InterPro" id="IPR050555">
    <property type="entry name" value="Bact_Solute-Bind_Prot2"/>
</dbReference>
<dbReference type="OrthoDB" id="7941261at2"/>
<dbReference type="InterPro" id="IPR025997">
    <property type="entry name" value="SBP_2_dom"/>
</dbReference>
<evidence type="ECO:0000256" key="2">
    <source>
        <dbReference type="ARBA" id="ARBA00007639"/>
    </source>
</evidence>
<comment type="similarity">
    <text evidence="2">Belongs to the bacterial solute-binding protein 2 family.</text>
</comment>
<evidence type="ECO:0000256" key="3">
    <source>
        <dbReference type="SAM" id="SignalP"/>
    </source>
</evidence>
<feature type="chain" id="PRO_5041067757" evidence="3">
    <location>
        <begin position="26"/>
        <end position="316"/>
    </location>
</feature>
<name>A0A2V3U3L1_9HYPH</name>
<dbReference type="InterPro" id="IPR028082">
    <property type="entry name" value="Peripla_BP_I"/>
</dbReference>
<dbReference type="Proteomes" id="UP000248021">
    <property type="component" value="Unassembled WGS sequence"/>
</dbReference>
<keyword evidence="3" id="KW-0732">Signal</keyword>
<proteinExistence type="inferred from homology"/>
<dbReference type="PANTHER" id="PTHR30036">
    <property type="entry name" value="D-XYLOSE-BINDING PERIPLASMIC PROTEIN"/>
    <property type="match status" value="1"/>
</dbReference>
<dbReference type="CDD" id="cd06314">
    <property type="entry name" value="PBP1_tmGBP"/>
    <property type="match status" value="1"/>
</dbReference>
<dbReference type="GO" id="GO:0030288">
    <property type="term" value="C:outer membrane-bounded periplasmic space"/>
    <property type="evidence" value="ECO:0007669"/>
    <property type="project" value="TreeGrafter"/>
</dbReference>
<dbReference type="EMBL" id="QJJK01000007">
    <property type="protein sequence ID" value="PXW57137.1"/>
    <property type="molecule type" value="Genomic_DNA"/>
</dbReference>
<keyword evidence="6" id="KW-1185">Reference proteome</keyword>
<dbReference type="AlphaFoldDB" id="A0A2V3U3L1"/>
<evidence type="ECO:0000313" key="5">
    <source>
        <dbReference type="EMBL" id="PXW57137.1"/>
    </source>
</evidence>
<dbReference type="Gene3D" id="3.40.50.2300">
    <property type="match status" value="2"/>
</dbReference>
<reference evidence="5 6" key="1">
    <citation type="submission" date="2018-05" db="EMBL/GenBank/DDBJ databases">
        <title>Genomic Encyclopedia of Type Strains, Phase IV (KMG-IV): sequencing the most valuable type-strain genomes for metagenomic binning, comparative biology and taxonomic classification.</title>
        <authorList>
            <person name="Goeker M."/>
        </authorList>
    </citation>
    <scope>NUCLEOTIDE SEQUENCE [LARGE SCALE GENOMIC DNA]</scope>
    <source>
        <strain evidence="5 6">DSM 6462</strain>
    </source>
</reference>
<dbReference type="GO" id="GO:0030246">
    <property type="term" value="F:carbohydrate binding"/>
    <property type="evidence" value="ECO:0007669"/>
    <property type="project" value="TreeGrafter"/>
</dbReference>
<evidence type="ECO:0000313" key="6">
    <source>
        <dbReference type="Proteomes" id="UP000248021"/>
    </source>
</evidence>